<feature type="signal peptide" evidence="1">
    <location>
        <begin position="1"/>
        <end position="18"/>
    </location>
</feature>
<reference evidence="2 3" key="1">
    <citation type="journal article" date="2009" name="J. Bacteriol.">
        <title>Genome sequence of Azotobacter vinelandii, an obligate aerobe specialized to support diverse anaerobic metabolic processes.</title>
        <authorList>
            <person name="Setubal J.C."/>
            <person name="dos Santos P."/>
            <person name="Goldman B.S."/>
            <person name="Ertesvag H."/>
            <person name="Espin G."/>
            <person name="Rubio L.M."/>
            <person name="Valla S."/>
            <person name="Almeida N.F."/>
            <person name="Balasubramanian D."/>
            <person name="Cromes L."/>
            <person name="Curatti L."/>
            <person name="Du Z."/>
            <person name="Godsy E."/>
            <person name="Goodner B."/>
            <person name="Hellner-Burris K."/>
            <person name="Hernandez J.A."/>
            <person name="Houmiel K."/>
            <person name="Imperial J."/>
            <person name="Kennedy C."/>
            <person name="Larson T.J."/>
            <person name="Latreille P."/>
            <person name="Ligon L.S."/>
            <person name="Lu J."/>
            <person name="Maerk M."/>
            <person name="Miller N.M."/>
            <person name="Norton S."/>
            <person name="O'Carroll I.P."/>
            <person name="Paulsen I."/>
            <person name="Raulfs E.C."/>
            <person name="Roemer R."/>
            <person name="Rosser J."/>
            <person name="Segura D."/>
            <person name="Slater S."/>
            <person name="Stricklin S.L."/>
            <person name="Studholme D.J."/>
            <person name="Sun J."/>
            <person name="Viana C.J."/>
            <person name="Wallin E."/>
            <person name="Wang B."/>
            <person name="Wheeler C."/>
            <person name="Zhu H."/>
            <person name="Dean D.R."/>
            <person name="Dixon R."/>
            <person name="Wood D."/>
        </authorList>
    </citation>
    <scope>NUCLEOTIDE SEQUENCE [LARGE SCALE GENOMIC DNA]</scope>
    <source>
        <strain evidence="3">DJ / ATCC BAA-1303</strain>
    </source>
</reference>
<dbReference type="EnsemblBacteria" id="ACO79787">
    <property type="protein sequence ID" value="ACO79787"/>
    <property type="gene ID" value="Avin_36400"/>
</dbReference>
<dbReference type="GeneID" id="88186627"/>
<name>C1DRC9_AZOVD</name>
<keyword evidence="1" id="KW-0732">Signal</keyword>
<evidence type="ECO:0000313" key="2">
    <source>
        <dbReference type="EMBL" id="ACO79787.1"/>
    </source>
</evidence>
<dbReference type="KEGG" id="avn:Avin_36400"/>
<proteinExistence type="predicted"/>
<keyword evidence="3" id="KW-1185">Reference proteome</keyword>
<feature type="chain" id="PRO_5002906209" description="DUF4852 domain-containing protein" evidence="1">
    <location>
        <begin position="19"/>
        <end position="200"/>
    </location>
</feature>
<dbReference type="EMBL" id="CP001157">
    <property type="protein sequence ID" value="ACO79787.1"/>
    <property type="molecule type" value="Genomic_DNA"/>
</dbReference>
<sequence>MKKLAGMVLLSLSTGAIAGGTQINDNNVFYYYESRADIRTPDTKLAEMISVDYRTARDEFTRHDLFEQIKPVLEEKLNQAKANNLVSFQITGNLGEYDFERKAFPTGFGKGSYIPFGNSYAATFENAEDLSFIDIPPEQARTFSSALQKGRRISIELEGTPVAAKEDNLDWNHTKALVVKVTKMTITLANGGTRIGEKHL</sequence>
<protein>
    <recommendedName>
        <fullName evidence="4">DUF4852 domain-containing protein</fullName>
    </recommendedName>
</protein>
<accession>C1DRC9</accession>
<evidence type="ECO:0008006" key="4">
    <source>
        <dbReference type="Google" id="ProtNLM"/>
    </source>
</evidence>
<evidence type="ECO:0000313" key="3">
    <source>
        <dbReference type="Proteomes" id="UP000002424"/>
    </source>
</evidence>
<dbReference type="AlphaFoldDB" id="C1DRC9"/>
<dbReference type="RefSeq" id="WP_012702164.1">
    <property type="nucleotide sequence ID" value="NC_012560.1"/>
</dbReference>
<gene>
    <name evidence="2" type="ordered locus">Avin_36400</name>
</gene>
<dbReference type="Proteomes" id="UP000002424">
    <property type="component" value="Chromosome"/>
</dbReference>
<organism evidence="2 3">
    <name type="scientific">Azotobacter vinelandii (strain DJ / ATCC BAA-1303)</name>
    <dbReference type="NCBI Taxonomy" id="322710"/>
    <lineage>
        <taxon>Bacteria</taxon>
        <taxon>Pseudomonadati</taxon>
        <taxon>Pseudomonadota</taxon>
        <taxon>Gammaproteobacteria</taxon>
        <taxon>Pseudomonadales</taxon>
        <taxon>Pseudomonadaceae</taxon>
        <taxon>Azotobacter</taxon>
    </lineage>
</organism>
<dbReference type="OrthoDB" id="7068850at2"/>
<evidence type="ECO:0000256" key="1">
    <source>
        <dbReference type="SAM" id="SignalP"/>
    </source>
</evidence>
<dbReference type="HOGENOM" id="CLU_1363887_0_0_6"/>